<organism evidence="7 8">
    <name type="scientific">Aspergillus tanneri</name>
    <dbReference type="NCBI Taxonomy" id="1220188"/>
    <lineage>
        <taxon>Eukaryota</taxon>
        <taxon>Fungi</taxon>
        <taxon>Dikarya</taxon>
        <taxon>Ascomycota</taxon>
        <taxon>Pezizomycotina</taxon>
        <taxon>Eurotiomycetes</taxon>
        <taxon>Eurotiomycetidae</taxon>
        <taxon>Eurotiales</taxon>
        <taxon>Aspergillaceae</taxon>
        <taxon>Aspergillus</taxon>
        <taxon>Aspergillus subgen. Circumdati</taxon>
    </lineage>
</organism>
<dbReference type="AlphaFoldDB" id="A0A4S3IZL3"/>
<dbReference type="SUPFAM" id="SSF51735">
    <property type="entry name" value="NAD(P)-binding Rossmann-fold domains"/>
    <property type="match status" value="1"/>
</dbReference>
<evidence type="ECO:0000256" key="1">
    <source>
        <dbReference type="ARBA" id="ARBA00008072"/>
    </source>
</evidence>
<evidence type="ECO:0000256" key="2">
    <source>
        <dbReference type="ARBA" id="ARBA00022741"/>
    </source>
</evidence>
<dbReference type="Proteomes" id="UP000324241">
    <property type="component" value="Unassembled WGS sequence"/>
</dbReference>
<keyword evidence="4" id="KW-0560">Oxidoreductase</keyword>
<evidence type="ECO:0000259" key="5">
    <source>
        <dbReference type="SMART" id="SM00829"/>
    </source>
</evidence>
<dbReference type="SMART" id="SM00829">
    <property type="entry name" value="PKS_ER"/>
    <property type="match status" value="1"/>
</dbReference>
<evidence type="ECO:0000313" key="6">
    <source>
        <dbReference type="EMBL" id="KAA8650329.1"/>
    </source>
</evidence>
<dbReference type="InterPro" id="IPR011032">
    <property type="entry name" value="GroES-like_sf"/>
</dbReference>
<evidence type="ECO:0000313" key="8">
    <source>
        <dbReference type="Proteomes" id="UP000308092"/>
    </source>
</evidence>
<dbReference type="Gene3D" id="3.90.180.10">
    <property type="entry name" value="Medium-chain alcohol dehydrogenases, catalytic domain"/>
    <property type="match status" value="1"/>
</dbReference>
<evidence type="ECO:0000256" key="3">
    <source>
        <dbReference type="ARBA" id="ARBA00022857"/>
    </source>
</evidence>
<sequence>MSHLAAIIPDAKAPLRVQEVETPHPGPHELLIKNELISLQPIDAKFAKLAIFPVEYPAILGMSYGGRVAAVGSEVTNFKVGDIVAAAKTAGAAGNKFGAFQRYVIARDITTSKISESVDLTVPVTLIGNLSTAVGLFNASVGLERPDPNGQAPARGKKVLIYGGTSSFGSLSVQYVAQAGYNVITTTSPKHKDLVSKLGAVQVIDHTQVHEALVKALVKEGPYDLVVDSISLPNTIQTTAAVVAAQGGGNLHTLLPAIGPESLPQGVTRQFASWSVALVEEKNAGLLTWAFKTYLPQVTANGKAIPLPSKKASGGLEGLNDALDILLQGVSGQKIVIDPWE</sequence>
<dbReference type="STRING" id="1220188.A0A4S3IZL3"/>
<dbReference type="PANTHER" id="PTHR45348">
    <property type="entry name" value="HYPOTHETICAL OXIDOREDUCTASE (EUROFUNG)"/>
    <property type="match status" value="1"/>
</dbReference>
<dbReference type="PANTHER" id="PTHR45348:SF2">
    <property type="entry name" value="ZINC-TYPE ALCOHOL DEHYDROGENASE-LIKE PROTEIN C2E1P3.01"/>
    <property type="match status" value="1"/>
</dbReference>
<dbReference type="InterPro" id="IPR020843">
    <property type="entry name" value="ER"/>
</dbReference>
<dbReference type="OrthoDB" id="3509362at2759"/>
<keyword evidence="3" id="KW-0521">NADP</keyword>
<reference evidence="6 9" key="2">
    <citation type="submission" date="2019-08" db="EMBL/GenBank/DDBJ databases">
        <title>The genome sequence of a newly discovered highly antifungal drug resistant Aspergillus species, Aspergillus tanneri NIH 1004.</title>
        <authorList>
            <person name="Mounaud S."/>
            <person name="Singh I."/>
            <person name="Joardar V."/>
            <person name="Pakala S."/>
            <person name="Pakala S."/>
            <person name="Venepally P."/>
            <person name="Chung J.K."/>
            <person name="Losada L."/>
            <person name="Nierman W.C."/>
        </authorList>
    </citation>
    <scope>NUCLEOTIDE SEQUENCE [LARGE SCALE GENOMIC DNA]</scope>
    <source>
        <strain evidence="6 9">NIH1004</strain>
    </source>
</reference>
<dbReference type="RefSeq" id="XP_033429690.1">
    <property type="nucleotide sequence ID" value="XM_033567695.1"/>
</dbReference>
<comment type="caution">
    <text evidence="7">The sequence shown here is derived from an EMBL/GenBank/DDBJ whole genome shotgun (WGS) entry which is preliminary data.</text>
</comment>
<keyword evidence="2" id="KW-0547">Nucleotide-binding</keyword>
<comment type="similarity">
    <text evidence="1">Belongs to the zinc-containing alcohol dehydrogenase family.</text>
</comment>
<keyword evidence="8" id="KW-1185">Reference proteome</keyword>
<name>A0A4S3IZL3_9EURO</name>
<reference evidence="7 8" key="1">
    <citation type="submission" date="2019-03" db="EMBL/GenBank/DDBJ databases">
        <title>The genome sequence of a newly discovered highly antifungal drug resistant Aspergillus species, Aspergillus tanneri NIH 1004.</title>
        <authorList>
            <person name="Mounaud S."/>
            <person name="Singh I."/>
            <person name="Joardar V."/>
            <person name="Pakala S."/>
            <person name="Pakala S."/>
            <person name="Venepally P."/>
            <person name="Hoover J."/>
            <person name="Nierman W."/>
            <person name="Chung J."/>
            <person name="Losada L."/>
        </authorList>
    </citation>
    <scope>NUCLEOTIDE SEQUENCE [LARGE SCALE GENOMIC DNA]</scope>
    <source>
        <strain evidence="7 8">NIH1004</strain>
    </source>
</reference>
<dbReference type="SUPFAM" id="SSF50129">
    <property type="entry name" value="GroES-like"/>
    <property type="match status" value="1"/>
</dbReference>
<dbReference type="GeneID" id="54325715"/>
<evidence type="ECO:0000313" key="7">
    <source>
        <dbReference type="EMBL" id="THC87873.1"/>
    </source>
</evidence>
<gene>
    <name evidence="6" type="ORF">ATNIH1004_003013</name>
    <name evidence="7" type="ORF">EYZ11_012684</name>
</gene>
<dbReference type="EMBL" id="SOSA01001011">
    <property type="protein sequence ID" value="THC87873.1"/>
    <property type="molecule type" value="Genomic_DNA"/>
</dbReference>
<evidence type="ECO:0000256" key="4">
    <source>
        <dbReference type="ARBA" id="ARBA00023002"/>
    </source>
</evidence>
<accession>A0A4S3IZL3</accession>
<proteinExistence type="inferred from homology"/>
<dbReference type="Pfam" id="PF00107">
    <property type="entry name" value="ADH_zinc_N"/>
    <property type="match status" value="1"/>
</dbReference>
<dbReference type="InterPro" id="IPR013149">
    <property type="entry name" value="ADH-like_C"/>
</dbReference>
<dbReference type="GO" id="GO:0000166">
    <property type="term" value="F:nucleotide binding"/>
    <property type="evidence" value="ECO:0007669"/>
    <property type="project" value="UniProtKB-KW"/>
</dbReference>
<dbReference type="VEuPathDB" id="FungiDB:EYZ11_012684"/>
<dbReference type="InterPro" id="IPR047122">
    <property type="entry name" value="Trans-enoyl_RdTase-like"/>
</dbReference>
<dbReference type="EMBL" id="QUQM01000001">
    <property type="protein sequence ID" value="KAA8650329.1"/>
    <property type="molecule type" value="Genomic_DNA"/>
</dbReference>
<evidence type="ECO:0000313" key="9">
    <source>
        <dbReference type="Proteomes" id="UP000324241"/>
    </source>
</evidence>
<dbReference type="Pfam" id="PF08240">
    <property type="entry name" value="ADH_N"/>
    <property type="match status" value="1"/>
</dbReference>
<dbReference type="Proteomes" id="UP000308092">
    <property type="component" value="Unassembled WGS sequence"/>
</dbReference>
<protein>
    <recommendedName>
        <fullName evidence="5">Enoyl reductase (ER) domain-containing protein</fullName>
    </recommendedName>
</protein>
<dbReference type="InterPro" id="IPR013154">
    <property type="entry name" value="ADH-like_N"/>
</dbReference>
<dbReference type="GO" id="GO:0016651">
    <property type="term" value="F:oxidoreductase activity, acting on NAD(P)H"/>
    <property type="evidence" value="ECO:0007669"/>
    <property type="project" value="InterPro"/>
</dbReference>
<feature type="domain" description="Enoyl reductase (ER)" evidence="5">
    <location>
        <begin position="12"/>
        <end position="337"/>
    </location>
</feature>
<dbReference type="Gene3D" id="3.40.50.720">
    <property type="entry name" value="NAD(P)-binding Rossmann-like Domain"/>
    <property type="match status" value="1"/>
</dbReference>
<dbReference type="CDD" id="cd08249">
    <property type="entry name" value="enoyl_reductase_like"/>
    <property type="match status" value="1"/>
</dbReference>
<dbReference type="InterPro" id="IPR036291">
    <property type="entry name" value="NAD(P)-bd_dom_sf"/>
</dbReference>